<keyword evidence="2" id="KW-0614">Plasmid</keyword>
<reference evidence="2 3" key="1">
    <citation type="submission" date="2018-01" db="EMBL/GenBank/DDBJ databases">
        <authorList>
            <person name="Clerissi C."/>
        </authorList>
    </citation>
    <scope>NUCLEOTIDE SEQUENCE [LARGE SCALE GENOMIC DNA]</scope>
    <source>
        <strain evidence="2">Cupriavidus taiwanensis SWF 66322</strain>
        <plasmid evidence="3">cbm2636_mp</plasmid>
    </source>
</reference>
<gene>
    <name evidence="2" type="ORF">CBM2636_MP20830</name>
</gene>
<feature type="region of interest" description="Disordered" evidence="1">
    <location>
        <begin position="47"/>
        <end position="67"/>
    </location>
</feature>
<evidence type="ECO:0000256" key="1">
    <source>
        <dbReference type="SAM" id="MobiDB-lite"/>
    </source>
</evidence>
<sequence>MYAARAAKGSVRPGGSRATYRRTFGARDRRGAALAIADAQIVADPRQAEQNQVRGKTPYQIGALQQG</sequence>
<name>A0A9Q7XWC6_9BURK</name>
<geneLocation type="plasmid" evidence="3">
    <name>cbm2636_mp</name>
</geneLocation>
<dbReference type="EMBL" id="LT984814">
    <property type="protein sequence ID" value="SPD67980.1"/>
    <property type="molecule type" value="Genomic_DNA"/>
</dbReference>
<protein>
    <submittedName>
        <fullName evidence="2">Uncharacterized protein</fullName>
    </submittedName>
</protein>
<dbReference type="AlphaFoldDB" id="A0A9Q7XWC6"/>
<accession>A0A9Q7XWC6</accession>
<organism evidence="2 3">
    <name type="scientific">Cupriavidus taiwanensis</name>
    <dbReference type="NCBI Taxonomy" id="164546"/>
    <lineage>
        <taxon>Bacteria</taxon>
        <taxon>Pseudomonadati</taxon>
        <taxon>Pseudomonadota</taxon>
        <taxon>Betaproteobacteria</taxon>
        <taxon>Burkholderiales</taxon>
        <taxon>Burkholderiaceae</taxon>
        <taxon>Cupriavidus</taxon>
    </lineage>
</organism>
<dbReference type="Proteomes" id="UP000254259">
    <property type="component" value="Plasmid CBM2636_mp"/>
</dbReference>
<proteinExistence type="predicted"/>
<evidence type="ECO:0000313" key="2">
    <source>
        <dbReference type="EMBL" id="SPD67980.1"/>
    </source>
</evidence>
<evidence type="ECO:0000313" key="3">
    <source>
        <dbReference type="Proteomes" id="UP000254259"/>
    </source>
</evidence>